<evidence type="ECO:0000313" key="1">
    <source>
        <dbReference type="EMBL" id="BBF23112.1"/>
    </source>
</evidence>
<name>A0A2Z6I9S9_9BURK</name>
<evidence type="ECO:0000313" key="2">
    <source>
        <dbReference type="Proteomes" id="UP000271003"/>
    </source>
</evidence>
<protein>
    <submittedName>
        <fullName evidence="1">Uncharacterized protein</fullName>
    </submittedName>
</protein>
<gene>
    <name evidence="1" type="ORF">SUTMEG_10030</name>
</gene>
<keyword evidence="2" id="KW-1185">Reference proteome</keyword>
<dbReference type="Proteomes" id="UP000271003">
    <property type="component" value="Chromosome"/>
</dbReference>
<organism evidence="1 2">
    <name type="scientific">Sutterella megalosphaeroides</name>
    <dbReference type="NCBI Taxonomy" id="2494234"/>
    <lineage>
        <taxon>Bacteria</taxon>
        <taxon>Pseudomonadati</taxon>
        <taxon>Pseudomonadota</taxon>
        <taxon>Betaproteobacteria</taxon>
        <taxon>Burkholderiales</taxon>
        <taxon>Sutterellaceae</taxon>
        <taxon>Sutterella</taxon>
    </lineage>
</organism>
<sequence length="69" mass="7750">MMKMRRLKTALKTRPKNVGMDWYIDKEGEASDETDVAAKRAPCTKKAVIGSKKVRVWRQSAVRAEKGAA</sequence>
<accession>A0A2Z6I9S9</accession>
<dbReference type="AlphaFoldDB" id="A0A2Z6I9S9"/>
<dbReference type="KEGG" id="sutt:SUTMEG_10030"/>
<dbReference type="EMBL" id="AP018786">
    <property type="protein sequence ID" value="BBF23112.1"/>
    <property type="molecule type" value="Genomic_DNA"/>
</dbReference>
<reference evidence="1 2" key="1">
    <citation type="journal article" date="2018" name="Int. J. Syst. Evol. Microbiol.">
        <title>Mesosutterella multiformis gen. nov., sp. nov., a member of the family Sutterellaceae and Sutterella megalosphaeroides sp. nov., isolated from human faeces.</title>
        <authorList>
            <person name="Sakamoto M."/>
            <person name="Ikeyama N."/>
            <person name="Kunihiro T."/>
            <person name="Iino T."/>
            <person name="Yuki M."/>
            <person name="Ohkuma M."/>
        </authorList>
    </citation>
    <scope>NUCLEOTIDE SEQUENCE [LARGE SCALE GENOMIC DNA]</scope>
    <source>
        <strain evidence="1 2">6FBBBH3</strain>
    </source>
</reference>
<proteinExistence type="predicted"/>